<dbReference type="Gene3D" id="1.25.40.10">
    <property type="entry name" value="Tetratricopeptide repeat domain"/>
    <property type="match status" value="1"/>
</dbReference>
<sequence>MEGRQEQERQKTLALAQARFQKGEYIEAEALYSAYIRQCACAAAVGTSPRSKCSPKDLATAYNNRGQIKYFRVDFDDAMDDYTSAIQVQPNFEVPYYNRGLILYRLGYFDEALEDFKKVLDLNPGFHDATLSSKQTILDKEEKQRRNPKKKSLKNLT</sequence>
<evidence type="ECO:0000256" key="3">
    <source>
        <dbReference type="PROSITE-ProRule" id="PRU00339"/>
    </source>
</evidence>
<feature type="repeat" description="TPR" evidence="3">
    <location>
        <begin position="59"/>
        <end position="92"/>
    </location>
</feature>
<dbReference type="InterPro" id="IPR019734">
    <property type="entry name" value="TPR_rpt"/>
</dbReference>
<proteinExistence type="predicted"/>
<feature type="region of interest" description="Disordered" evidence="4">
    <location>
        <begin position="137"/>
        <end position="157"/>
    </location>
</feature>
<dbReference type="OMA" id="MEEDNSQ"/>
<gene>
    <name evidence="5" type="primary">Ttc32</name>
</gene>
<evidence type="ECO:0000256" key="2">
    <source>
        <dbReference type="ARBA" id="ARBA00022803"/>
    </source>
</evidence>
<keyword evidence="1" id="KW-0677">Repeat</keyword>
<dbReference type="PANTHER" id="PTHR47059">
    <property type="entry name" value="TETRATRICOPEPTIDE REPEAT PROTEIN 32"/>
    <property type="match status" value="1"/>
</dbReference>
<dbReference type="InterPro" id="IPR013105">
    <property type="entry name" value="TPR_2"/>
</dbReference>
<evidence type="ECO:0000256" key="1">
    <source>
        <dbReference type="ARBA" id="ARBA00022737"/>
    </source>
</evidence>
<organism evidence="5 6">
    <name type="scientific">Jaculus jaculus</name>
    <name type="common">Lesser Egyptian jerboa</name>
    <dbReference type="NCBI Taxonomy" id="51337"/>
    <lineage>
        <taxon>Eukaryota</taxon>
        <taxon>Metazoa</taxon>
        <taxon>Chordata</taxon>
        <taxon>Craniata</taxon>
        <taxon>Vertebrata</taxon>
        <taxon>Euteleostomi</taxon>
        <taxon>Mammalia</taxon>
        <taxon>Eutheria</taxon>
        <taxon>Euarchontoglires</taxon>
        <taxon>Glires</taxon>
        <taxon>Rodentia</taxon>
        <taxon>Myomorpha</taxon>
        <taxon>Dipodoidea</taxon>
        <taxon>Dipodidae</taxon>
        <taxon>Dipodinae</taxon>
        <taxon>Jaculus</taxon>
    </lineage>
</organism>
<reference evidence="5" key="1">
    <citation type="submission" date="2025-08" db="UniProtKB">
        <authorList>
            <consortium name="Ensembl"/>
        </authorList>
    </citation>
    <scope>IDENTIFICATION</scope>
</reference>
<evidence type="ECO:0000256" key="4">
    <source>
        <dbReference type="SAM" id="MobiDB-lite"/>
    </source>
</evidence>
<dbReference type="Ensembl" id="ENSJJAT00000028436.1">
    <property type="protein sequence ID" value="ENSJJAP00000021877.1"/>
    <property type="gene ID" value="ENSJJAG00000022107.1"/>
</dbReference>
<dbReference type="SUPFAM" id="SSF48452">
    <property type="entry name" value="TPR-like"/>
    <property type="match status" value="1"/>
</dbReference>
<evidence type="ECO:0000313" key="6">
    <source>
        <dbReference type="Proteomes" id="UP000694385"/>
    </source>
</evidence>
<reference evidence="5" key="2">
    <citation type="submission" date="2025-09" db="UniProtKB">
        <authorList>
            <consortium name="Ensembl"/>
        </authorList>
    </citation>
    <scope>IDENTIFICATION</scope>
</reference>
<dbReference type="Proteomes" id="UP000694385">
    <property type="component" value="Unassembled WGS sequence"/>
</dbReference>
<dbReference type="PROSITE" id="PS50005">
    <property type="entry name" value="TPR"/>
    <property type="match status" value="2"/>
</dbReference>
<dbReference type="OrthoDB" id="2017782at2759"/>
<dbReference type="PANTHER" id="PTHR47059:SF1">
    <property type="entry name" value="TETRATRICOPEPTIDE REPEAT PROTEIN 32"/>
    <property type="match status" value="1"/>
</dbReference>
<feature type="compositionally biased region" description="Basic residues" evidence="4">
    <location>
        <begin position="146"/>
        <end position="157"/>
    </location>
</feature>
<dbReference type="InterPro" id="IPR011990">
    <property type="entry name" value="TPR-like_helical_dom_sf"/>
</dbReference>
<keyword evidence="2 3" id="KW-0802">TPR repeat</keyword>
<protein>
    <submittedName>
        <fullName evidence="5">Tetratricopeptide repeat domain 32</fullName>
    </submittedName>
</protein>
<dbReference type="GeneTree" id="ENSGT00390000011905"/>
<dbReference type="RefSeq" id="XP_012805393.2">
    <property type="nucleotide sequence ID" value="XM_012949939.2"/>
</dbReference>
<evidence type="ECO:0000313" key="5">
    <source>
        <dbReference type="Ensembl" id="ENSJJAP00000021877.1"/>
    </source>
</evidence>
<dbReference type="AlphaFoldDB" id="A0A8C5L9M3"/>
<keyword evidence="6" id="KW-1185">Reference proteome</keyword>
<feature type="repeat" description="TPR" evidence="3">
    <location>
        <begin position="93"/>
        <end position="126"/>
    </location>
</feature>
<dbReference type="Pfam" id="PF07719">
    <property type="entry name" value="TPR_2"/>
    <property type="match status" value="1"/>
</dbReference>
<dbReference type="GeneID" id="101602819"/>
<name>A0A8C5L9M3_JACJA</name>
<dbReference type="CTD" id="130502"/>
<accession>A0A8C5L9M3</accession>
<dbReference type="SMART" id="SM00028">
    <property type="entry name" value="TPR"/>
    <property type="match status" value="2"/>
</dbReference>
<dbReference type="PROSITE" id="PS50293">
    <property type="entry name" value="TPR_REGION"/>
    <property type="match status" value="1"/>
</dbReference>